<accession>A0AAW2NMH7</accession>
<dbReference type="Pfam" id="PF19239">
    <property type="entry name" value="GIY_YIG_domain"/>
    <property type="match status" value="1"/>
</dbReference>
<protein>
    <submittedName>
        <fullName evidence="2">Protein EFFECTOR OF TRANSCRIPTION 2</fullName>
    </submittedName>
</protein>
<dbReference type="PANTHER" id="PTHR35133">
    <property type="entry name" value="PROTEIN EFFECTOR OF TRANSCRIPTION 2-RELATED"/>
    <property type="match status" value="1"/>
</dbReference>
<dbReference type="GO" id="GO:0006355">
    <property type="term" value="P:regulation of DNA-templated transcription"/>
    <property type="evidence" value="ECO:0007669"/>
    <property type="project" value="InterPro"/>
</dbReference>
<name>A0AAW2NMH7_SESRA</name>
<reference evidence="2" key="1">
    <citation type="submission" date="2020-06" db="EMBL/GenBank/DDBJ databases">
        <authorList>
            <person name="Li T."/>
            <person name="Hu X."/>
            <person name="Zhang T."/>
            <person name="Song X."/>
            <person name="Zhang H."/>
            <person name="Dai N."/>
            <person name="Sheng W."/>
            <person name="Hou X."/>
            <person name="Wei L."/>
        </authorList>
    </citation>
    <scope>NUCLEOTIDE SEQUENCE</scope>
    <source>
        <strain evidence="2">G02</strain>
        <tissue evidence="2">Leaf</tissue>
    </source>
</reference>
<proteinExistence type="predicted"/>
<reference evidence="2" key="2">
    <citation type="journal article" date="2024" name="Plant">
        <title>Genomic evolution and insights into agronomic trait innovations of Sesamum species.</title>
        <authorList>
            <person name="Miao H."/>
            <person name="Wang L."/>
            <person name="Qu L."/>
            <person name="Liu H."/>
            <person name="Sun Y."/>
            <person name="Le M."/>
            <person name="Wang Q."/>
            <person name="Wei S."/>
            <person name="Zheng Y."/>
            <person name="Lin W."/>
            <person name="Duan Y."/>
            <person name="Cao H."/>
            <person name="Xiong S."/>
            <person name="Wang X."/>
            <person name="Wei L."/>
            <person name="Li C."/>
            <person name="Ma Q."/>
            <person name="Ju M."/>
            <person name="Zhao R."/>
            <person name="Li G."/>
            <person name="Mu C."/>
            <person name="Tian Q."/>
            <person name="Mei H."/>
            <person name="Zhang T."/>
            <person name="Gao T."/>
            <person name="Zhang H."/>
        </authorList>
    </citation>
    <scope>NUCLEOTIDE SEQUENCE</scope>
    <source>
        <strain evidence="2">G02</strain>
    </source>
</reference>
<dbReference type="InterPro" id="IPR000305">
    <property type="entry name" value="GIY-YIG_endonuc"/>
</dbReference>
<dbReference type="SMART" id="SM00465">
    <property type="entry name" value="GIYc"/>
    <property type="match status" value="1"/>
</dbReference>
<dbReference type="CDD" id="cd00719">
    <property type="entry name" value="GIY-YIG_SF"/>
    <property type="match status" value="1"/>
</dbReference>
<dbReference type="GO" id="GO:0003677">
    <property type="term" value="F:DNA binding"/>
    <property type="evidence" value="ECO:0007669"/>
    <property type="project" value="InterPro"/>
</dbReference>
<evidence type="ECO:0000313" key="2">
    <source>
        <dbReference type="EMBL" id="KAL0345122.1"/>
    </source>
</evidence>
<organism evidence="2">
    <name type="scientific">Sesamum radiatum</name>
    <name type="common">Black benniseed</name>
    <dbReference type="NCBI Taxonomy" id="300843"/>
    <lineage>
        <taxon>Eukaryota</taxon>
        <taxon>Viridiplantae</taxon>
        <taxon>Streptophyta</taxon>
        <taxon>Embryophyta</taxon>
        <taxon>Tracheophyta</taxon>
        <taxon>Spermatophyta</taxon>
        <taxon>Magnoliopsida</taxon>
        <taxon>eudicotyledons</taxon>
        <taxon>Gunneridae</taxon>
        <taxon>Pentapetalae</taxon>
        <taxon>asterids</taxon>
        <taxon>lamiids</taxon>
        <taxon>Lamiales</taxon>
        <taxon>Pedaliaceae</taxon>
        <taxon>Sesamum</taxon>
    </lineage>
</organism>
<sequence length="422" mass="47124">MMACGKLLGVVCLRSHAPRQISLFTCKRWLYGAPKLTAVGSCLVGAPPTATSSVAAGTSGRLKREDFRCTGCDSVFSEWKTLVGASDWKDHSMGKEGAERYRTQNVPRCVSCPGVYELGVAMSFVGSGREPRKLDSSSVVPVYVGQTDNVRTRLQRYGRDGAHLEYGSSHEEFNNCPGLFSEIFSKDLSIVYRWAPMISKKDAKNAEDQLLKKYDYAWNKRSNGGRRPDDILKKLDSCARKSQFSFSLLHMMLQCFHQKQVGDKIRTGDQFLLENNQFNSAIGADNKGIMSRIFRIMWLQPGRPQSGFRDDSKGVCGVTIGHGSVCTKAPVEGRKRCAEHKGMKVNGLISKYNRMGKAPSMAANISSGTVADRHCDGLNDQRLNSSREAHKPYACEHTNNEKFAPTTYLRRWFSLRKFQEKP</sequence>
<feature type="domain" description="GIY-YIG" evidence="1">
    <location>
        <begin position="117"/>
        <end position="224"/>
    </location>
</feature>
<dbReference type="PANTHER" id="PTHR35133:SF1">
    <property type="entry name" value="PROTEIN EFFECTOR OF TRANSCRIPTION 2-RELATED"/>
    <property type="match status" value="1"/>
</dbReference>
<dbReference type="EMBL" id="JACGWJ010000019">
    <property type="protein sequence ID" value="KAL0345122.1"/>
    <property type="molecule type" value="Genomic_DNA"/>
</dbReference>
<gene>
    <name evidence="2" type="ORF">Sradi_4343500</name>
</gene>
<dbReference type="InterPro" id="IPR038909">
    <property type="entry name" value="Effector_transcript"/>
</dbReference>
<comment type="caution">
    <text evidence="2">The sequence shown here is derived from an EMBL/GenBank/DDBJ whole genome shotgun (WGS) entry which is preliminary data.</text>
</comment>
<dbReference type="AlphaFoldDB" id="A0AAW2NMH7"/>
<evidence type="ECO:0000259" key="1">
    <source>
        <dbReference type="SMART" id="SM00465"/>
    </source>
</evidence>